<dbReference type="InterPro" id="IPR001872">
    <property type="entry name" value="Peptidase_A8"/>
</dbReference>
<evidence type="ECO:0000256" key="8">
    <source>
        <dbReference type="ARBA" id="ARBA00023136"/>
    </source>
</evidence>
<dbReference type="PROSITE" id="PS00855">
    <property type="entry name" value="SPASE_II"/>
    <property type="match status" value="1"/>
</dbReference>
<evidence type="ECO:0000313" key="12">
    <source>
        <dbReference type="EMBL" id="MBN2908343.1"/>
    </source>
</evidence>
<keyword evidence="13" id="KW-1185">Reference proteome</keyword>
<comment type="subcellular location">
    <subcellularLocation>
        <location evidence="9">Cell membrane</location>
        <topology evidence="9">Multi-pass membrane protein</topology>
    </subcellularLocation>
</comment>
<dbReference type="PANTHER" id="PTHR33695">
    <property type="entry name" value="LIPOPROTEIN SIGNAL PEPTIDASE"/>
    <property type="match status" value="1"/>
</dbReference>
<dbReference type="EC" id="3.4.23.36" evidence="9"/>
<feature type="transmembrane region" description="Helical" evidence="9">
    <location>
        <begin position="15"/>
        <end position="35"/>
    </location>
</feature>
<name>A0ABS2WFM1_9BACL</name>
<accession>A0ABS2WFM1</accession>
<dbReference type="HAMAP" id="MF_00161">
    <property type="entry name" value="LspA"/>
    <property type="match status" value="1"/>
</dbReference>
<evidence type="ECO:0000256" key="10">
    <source>
        <dbReference type="RuleBase" id="RU000594"/>
    </source>
</evidence>
<dbReference type="Pfam" id="PF01252">
    <property type="entry name" value="Peptidase_A8"/>
    <property type="match status" value="1"/>
</dbReference>
<feature type="transmembrane region" description="Helical" evidence="9">
    <location>
        <begin position="72"/>
        <end position="89"/>
    </location>
</feature>
<sequence length="175" mass="19588">MAWTREGTGGKQSVVWYYVIALTVLVIDQLTKWLVATKMSLYESIPLIQGVFYITSHRNRGAAFGILQNQQWLFITVTLVVIAFLLVYLHRLGRERSGAAWSFALILGGATGNLLDRVRLGEVIDFFDFRLIHYPIFNVADSAIVIGVILLMIDTFRQPAHDSEEPAAKASATDD</sequence>
<feature type="transmembrane region" description="Helical" evidence="9">
    <location>
        <begin position="98"/>
        <end position="115"/>
    </location>
</feature>
<keyword evidence="2 9" id="KW-1003">Cell membrane</keyword>
<dbReference type="PANTHER" id="PTHR33695:SF1">
    <property type="entry name" value="LIPOPROTEIN SIGNAL PEPTIDASE"/>
    <property type="match status" value="1"/>
</dbReference>
<evidence type="ECO:0000256" key="6">
    <source>
        <dbReference type="ARBA" id="ARBA00022801"/>
    </source>
</evidence>
<comment type="caution">
    <text evidence="12">The sequence shown here is derived from an EMBL/GenBank/DDBJ whole genome shotgun (WGS) entry which is preliminary data.</text>
</comment>
<evidence type="ECO:0000256" key="4">
    <source>
        <dbReference type="ARBA" id="ARBA00022692"/>
    </source>
</evidence>
<keyword evidence="5 9" id="KW-0064">Aspartyl protease</keyword>
<evidence type="ECO:0000256" key="9">
    <source>
        <dbReference type="HAMAP-Rule" id="MF_00161"/>
    </source>
</evidence>
<keyword evidence="6 9" id="KW-0378">Hydrolase</keyword>
<keyword evidence="3 9" id="KW-0645">Protease</keyword>
<dbReference type="PRINTS" id="PR00781">
    <property type="entry name" value="LIPOSIGPTASE"/>
</dbReference>
<keyword evidence="4 9" id="KW-0812">Transmembrane</keyword>
<feature type="active site" evidence="9">
    <location>
        <position position="141"/>
    </location>
</feature>
<comment type="pathway">
    <text evidence="9">Protein modification; lipoprotein biosynthesis (signal peptide cleavage).</text>
</comment>
<keyword evidence="7 9" id="KW-1133">Transmembrane helix</keyword>
<evidence type="ECO:0000256" key="11">
    <source>
        <dbReference type="RuleBase" id="RU004181"/>
    </source>
</evidence>
<feature type="transmembrane region" description="Helical" evidence="9">
    <location>
        <begin position="135"/>
        <end position="153"/>
    </location>
</feature>
<evidence type="ECO:0000256" key="1">
    <source>
        <dbReference type="ARBA" id="ARBA00006139"/>
    </source>
</evidence>
<evidence type="ECO:0000256" key="7">
    <source>
        <dbReference type="ARBA" id="ARBA00022989"/>
    </source>
</evidence>
<keyword evidence="8 9" id="KW-0472">Membrane</keyword>
<evidence type="ECO:0000313" key="13">
    <source>
        <dbReference type="Proteomes" id="UP001177120"/>
    </source>
</evidence>
<organism evidence="12 13">
    <name type="scientific">Polycladomyces zharkentensis</name>
    <dbReference type="NCBI Taxonomy" id="2807616"/>
    <lineage>
        <taxon>Bacteria</taxon>
        <taxon>Bacillati</taxon>
        <taxon>Bacillota</taxon>
        <taxon>Bacilli</taxon>
        <taxon>Bacillales</taxon>
        <taxon>Thermoactinomycetaceae</taxon>
        <taxon>Polycladomyces</taxon>
    </lineage>
</organism>
<comment type="function">
    <text evidence="9 10">This protein specifically catalyzes the removal of signal peptides from prolipoproteins.</text>
</comment>
<dbReference type="GO" id="GO:0004190">
    <property type="term" value="F:aspartic-type endopeptidase activity"/>
    <property type="evidence" value="ECO:0007669"/>
    <property type="project" value="UniProtKB-EC"/>
</dbReference>
<dbReference type="NCBIfam" id="TIGR00077">
    <property type="entry name" value="lspA"/>
    <property type="match status" value="1"/>
</dbReference>
<reference evidence="12" key="1">
    <citation type="journal article" date="2024" name="Int. J. Syst. Evol. Microbiol.">
        <title>Polycladomyces zharkentensis sp. nov., a novel thermophilic cellulose- and starch-degrading member of the Bacillota from a geothermal aquifer in Kazakhstan.</title>
        <authorList>
            <person name="Mashzhan A."/>
            <person name="Kistaubayeva A."/>
            <person name="Javier-Lopez R."/>
            <person name="Bissenova U."/>
            <person name="Bissenbay A."/>
            <person name="Birkeland N.K."/>
        </authorList>
    </citation>
    <scope>NUCLEOTIDE SEQUENCE</scope>
    <source>
        <strain evidence="12">ZKZ2T</strain>
    </source>
</reference>
<comment type="similarity">
    <text evidence="1 9 11">Belongs to the peptidase A8 family.</text>
</comment>
<gene>
    <name evidence="9 12" type="primary">lspA</name>
    <name evidence="12" type="ORF">JQC72_02255</name>
</gene>
<evidence type="ECO:0000256" key="5">
    <source>
        <dbReference type="ARBA" id="ARBA00022750"/>
    </source>
</evidence>
<evidence type="ECO:0000256" key="2">
    <source>
        <dbReference type="ARBA" id="ARBA00022475"/>
    </source>
</evidence>
<dbReference type="RefSeq" id="WP_205492497.1">
    <property type="nucleotide sequence ID" value="NZ_JAFHAP010000004.1"/>
</dbReference>
<dbReference type="Proteomes" id="UP001177120">
    <property type="component" value="Unassembled WGS sequence"/>
</dbReference>
<protein>
    <recommendedName>
        <fullName evidence="9">Lipoprotein signal peptidase</fullName>
        <ecNumber evidence="9">3.4.23.36</ecNumber>
    </recommendedName>
    <alternativeName>
        <fullName evidence="9">Prolipoprotein signal peptidase</fullName>
    </alternativeName>
    <alternativeName>
        <fullName evidence="9">Signal peptidase II</fullName>
        <shortName evidence="9">SPase II</shortName>
    </alternativeName>
</protein>
<proteinExistence type="inferred from homology"/>
<evidence type="ECO:0000256" key="3">
    <source>
        <dbReference type="ARBA" id="ARBA00022670"/>
    </source>
</evidence>
<comment type="catalytic activity">
    <reaction evidence="9 10">
        <text>Release of signal peptides from bacterial membrane prolipoproteins. Hydrolyzes -Xaa-Yaa-Zaa-|-(S,diacylglyceryl)Cys-, in which Xaa is hydrophobic (preferably Leu), and Yaa (Ala or Ser) and Zaa (Gly or Ala) have small, neutral side chains.</text>
        <dbReference type="EC" id="3.4.23.36"/>
    </reaction>
</comment>
<dbReference type="EMBL" id="JAFHAP010000004">
    <property type="protein sequence ID" value="MBN2908343.1"/>
    <property type="molecule type" value="Genomic_DNA"/>
</dbReference>
<feature type="active site" evidence="9">
    <location>
        <position position="125"/>
    </location>
</feature>